<feature type="chain" id="PRO_5044633518" description="Lipoprotein" evidence="1">
    <location>
        <begin position="29"/>
        <end position="144"/>
    </location>
</feature>
<reference evidence="3 4" key="2">
    <citation type="submission" date="2019-12" db="EMBL/GenBank/DDBJ databases">
        <title>Erwinia sp. nov., isolated from droppings of birds in the Qinghai-Tiebt plateau of China.</title>
        <authorList>
            <person name="Ge Y."/>
        </authorList>
    </citation>
    <scope>NUCLEOTIDE SEQUENCE [LARGE SCALE GENOMIC DNA]</scope>
    <source>
        <strain evidence="3 4">J780</strain>
    </source>
</reference>
<dbReference type="AlphaFoldDB" id="A0A6I6ER66"/>
<dbReference type="KEGG" id="erwi:GN242_10385"/>
<proteinExistence type="predicted"/>
<organism evidence="3 4">
    <name type="scientific">Erwinia sorbitola</name>
    <dbReference type="NCBI Taxonomy" id="2681984"/>
    <lineage>
        <taxon>Bacteria</taxon>
        <taxon>Pseudomonadati</taxon>
        <taxon>Pseudomonadota</taxon>
        <taxon>Gammaproteobacteria</taxon>
        <taxon>Enterobacterales</taxon>
        <taxon>Erwiniaceae</taxon>
        <taxon>Erwinia</taxon>
    </lineage>
</organism>
<accession>A0A6L6GK52</accession>
<protein>
    <recommendedName>
        <fullName evidence="6">Lipoprotein</fullName>
    </recommendedName>
</protein>
<name>A0A6I6ER66_9GAMM</name>
<reference evidence="2 5" key="1">
    <citation type="submission" date="2019-11" db="EMBL/GenBank/DDBJ databases">
        <title>Erwinia sp. nov., isolated from feces of birds in Tibet plateau of China.</title>
        <authorList>
            <person name="Ge Y."/>
        </authorList>
    </citation>
    <scope>NUCLEOTIDE SEQUENCE [LARGE SCALE GENOMIC DNA]</scope>
    <source>
        <strain evidence="2 5">J316</strain>
    </source>
</reference>
<evidence type="ECO:0000313" key="3">
    <source>
        <dbReference type="EMBL" id="QGU87599.1"/>
    </source>
</evidence>
<sequence length="144" mass="15009">MFYRSTLAALTATLLLAGCSHKSTQAPATVEVSAAEATPAVSEFASGPTQINVTHVVTRADDGSSVILTIDGVEAGTLTRGENKELFVPEGKHKVGGYVQTLFGLGRVTIQSVEVTTKTDQATHVSYSVTRNKPAFALTDKAAG</sequence>
<accession>A0A6I6ER66</accession>
<dbReference type="PROSITE" id="PS51257">
    <property type="entry name" value="PROKAR_LIPOPROTEIN"/>
    <property type="match status" value="1"/>
</dbReference>
<evidence type="ECO:0000313" key="5">
    <source>
        <dbReference type="Proteomes" id="UP000480164"/>
    </source>
</evidence>
<evidence type="ECO:0000256" key="1">
    <source>
        <dbReference type="SAM" id="SignalP"/>
    </source>
</evidence>
<dbReference type="Proteomes" id="UP000424752">
    <property type="component" value="Chromosome"/>
</dbReference>
<dbReference type="EMBL" id="WLZX01000001">
    <property type="protein sequence ID" value="MTD25849.1"/>
    <property type="molecule type" value="Genomic_DNA"/>
</dbReference>
<dbReference type="RefSeq" id="WP_154751163.1">
    <property type="nucleotide sequence ID" value="NZ_CP046509.1"/>
</dbReference>
<keyword evidence="5" id="KW-1185">Reference proteome</keyword>
<keyword evidence="1" id="KW-0732">Signal</keyword>
<dbReference type="Proteomes" id="UP000480164">
    <property type="component" value="Unassembled WGS sequence"/>
</dbReference>
<dbReference type="EMBL" id="CP046509">
    <property type="protein sequence ID" value="QGU87599.1"/>
    <property type="molecule type" value="Genomic_DNA"/>
</dbReference>
<evidence type="ECO:0000313" key="2">
    <source>
        <dbReference type="EMBL" id="MTD25849.1"/>
    </source>
</evidence>
<feature type="signal peptide" evidence="1">
    <location>
        <begin position="1"/>
        <end position="28"/>
    </location>
</feature>
<gene>
    <name evidence="2" type="ORF">GK011_02690</name>
    <name evidence="3" type="ORF">GN242_10385</name>
</gene>
<evidence type="ECO:0008006" key="6">
    <source>
        <dbReference type="Google" id="ProtNLM"/>
    </source>
</evidence>
<evidence type="ECO:0000313" key="4">
    <source>
        <dbReference type="Proteomes" id="UP000424752"/>
    </source>
</evidence>